<protein>
    <submittedName>
        <fullName evidence="2">Uncharacterized protein</fullName>
    </submittedName>
</protein>
<gene>
    <name evidence="2" type="ORF">KC01_LOCUS39135</name>
</gene>
<organism evidence="2 3">
    <name type="scientific">Knipowitschia caucasica</name>
    <name type="common">Caucasian dwarf goby</name>
    <name type="synonym">Pomatoschistus caucasicus</name>
    <dbReference type="NCBI Taxonomy" id="637954"/>
    <lineage>
        <taxon>Eukaryota</taxon>
        <taxon>Metazoa</taxon>
        <taxon>Chordata</taxon>
        <taxon>Craniata</taxon>
        <taxon>Vertebrata</taxon>
        <taxon>Euteleostomi</taxon>
        <taxon>Actinopterygii</taxon>
        <taxon>Neopterygii</taxon>
        <taxon>Teleostei</taxon>
        <taxon>Neoteleostei</taxon>
        <taxon>Acanthomorphata</taxon>
        <taxon>Gobiaria</taxon>
        <taxon>Gobiiformes</taxon>
        <taxon>Gobioidei</taxon>
        <taxon>Gobiidae</taxon>
        <taxon>Gobiinae</taxon>
        <taxon>Knipowitschia</taxon>
    </lineage>
</organism>
<reference evidence="2 3" key="1">
    <citation type="submission" date="2024-04" db="EMBL/GenBank/DDBJ databases">
        <authorList>
            <person name="Waldvogel A.-M."/>
            <person name="Schoenle A."/>
        </authorList>
    </citation>
    <scope>NUCLEOTIDE SEQUENCE [LARGE SCALE GENOMIC DNA]</scope>
</reference>
<accession>A0AAV2MI96</accession>
<dbReference type="Proteomes" id="UP001497482">
    <property type="component" value="Chromosome 8"/>
</dbReference>
<proteinExistence type="predicted"/>
<evidence type="ECO:0000313" key="2">
    <source>
        <dbReference type="EMBL" id="CAL1612844.1"/>
    </source>
</evidence>
<sequence length="73" mass="7424">MKVLSPVVTGYKYHHYTLSAPSPLPDTLPLSGVKQSSGPPGGLKANSSVQHLGPAGDKAIPARPIQTAALPGP</sequence>
<name>A0AAV2MI96_KNICA</name>
<evidence type="ECO:0000256" key="1">
    <source>
        <dbReference type="SAM" id="MobiDB-lite"/>
    </source>
</evidence>
<evidence type="ECO:0000313" key="3">
    <source>
        <dbReference type="Proteomes" id="UP001497482"/>
    </source>
</evidence>
<feature type="region of interest" description="Disordered" evidence="1">
    <location>
        <begin position="21"/>
        <end position="73"/>
    </location>
</feature>
<dbReference type="AlphaFoldDB" id="A0AAV2MI96"/>
<keyword evidence="3" id="KW-1185">Reference proteome</keyword>
<dbReference type="EMBL" id="OZ035830">
    <property type="protein sequence ID" value="CAL1612844.1"/>
    <property type="molecule type" value="Genomic_DNA"/>
</dbReference>